<dbReference type="GO" id="GO:0043565">
    <property type="term" value="F:sequence-specific DNA binding"/>
    <property type="evidence" value="ECO:0007669"/>
    <property type="project" value="InterPro"/>
</dbReference>
<evidence type="ECO:0000256" key="3">
    <source>
        <dbReference type="ARBA" id="ARBA00023163"/>
    </source>
</evidence>
<dbReference type="EMBL" id="QMFB01000002">
    <property type="protein sequence ID" value="RAV22491.1"/>
    <property type="molecule type" value="Genomic_DNA"/>
</dbReference>
<evidence type="ECO:0000313" key="6">
    <source>
        <dbReference type="Proteomes" id="UP000250369"/>
    </source>
</evidence>
<dbReference type="Proteomes" id="UP000250369">
    <property type="component" value="Unassembled WGS sequence"/>
</dbReference>
<dbReference type="InterPro" id="IPR018062">
    <property type="entry name" value="HTH_AraC-typ_CS"/>
</dbReference>
<dbReference type="Pfam" id="PF12833">
    <property type="entry name" value="HTH_18"/>
    <property type="match status" value="1"/>
</dbReference>
<gene>
    <name evidence="5" type="ORF">DQG23_06015</name>
</gene>
<evidence type="ECO:0000259" key="4">
    <source>
        <dbReference type="PROSITE" id="PS01124"/>
    </source>
</evidence>
<dbReference type="InterPro" id="IPR009057">
    <property type="entry name" value="Homeodomain-like_sf"/>
</dbReference>
<dbReference type="GO" id="GO:0003700">
    <property type="term" value="F:DNA-binding transcription factor activity"/>
    <property type="evidence" value="ECO:0007669"/>
    <property type="project" value="InterPro"/>
</dbReference>
<dbReference type="PROSITE" id="PS01124">
    <property type="entry name" value="HTH_ARAC_FAMILY_2"/>
    <property type="match status" value="1"/>
</dbReference>
<dbReference type="InterPro" id="IPR018060">
    <property type="entry name" value="HTH_AraC"/>
</dbReference>
<dbReference type="RefSeq" id="WP_113029897.1">
    <property type="nucleotide sequence ID" value="NZ_QMFB01000002.1"/>
</dbReference>
<evidence type="ECO:0000256" key="1">
    <source>
        <dbReference type="ARBA" id="ARBA00023015"/>
    </source>
</evidence>
<dbReference type="InterPro" id="IPR003313">
    <property type="entry name" value="AraC-bd"/>
</dbReference>
<dbReference type="PROSITE" id="PS00041">
    <property type="entry name" value="HTH_ARAC_FAMILY_1"/>
    <property type="match status" value="1"/>
</dbReference>
<accession>A0A329MR61</accession>
<keyword evidence="3" id="KW-0804">Transcription</keyword>
<dbReference type="Gene3D" id="1.10.10.60">
    <property type="entry name" value="Homeodomain-like"/>
    <property type="match status" value="2"/>
</dbReference>
<comment type="caution">
    <text evidence="5">The sequence shown here is derived from an EMBL/GenBank/DDBJ whole genome shotgun (WGS) entry which is preliminary data.</text>
</comment>
<dbReference type="Pfam" id="PF02311">
    <property type="entry name" value="AraC_binding"/>
    <property type="match status" value="1"/>
</dbReference>
<dbReference type="InterPro" id="IPR037923">
    <property type="entry name" value="HTH-like"/>
</dbReference>
<organism evidence="5 6">
    <name type="scientific">Paenibacillus contaminans</name>
    <dbReference type="NCBI Taxonomy" id="450362"/>
    <lineage>
        <taxon>Bacteria</taxon>
        <taxon>Bacillati</taxon>
        <taxon>Bacillota</taxon>
        <taxon>Bacilli</taxon>
        <taxon>Bacillales</taxon>
        <taxon>Paenibacillaceae</taxon>
        <taxon>Paenibacillus</taxon>
    </lineage>
</organism>
<dbReference type="PANTHER" id="PTHR43280:SF2">
    <property type="entry name" value="HTH-TYPE TRANSCRIPTIONAL REGULATOR EXSA"/>
    <property type="match status" value="1"/>
</dbReference>
<keyword evidence="6" id="KW-1185">Reference proteome</keyword>
<keyword evidence="2" id="KW-0238">DNA-binding</keyword>
<dbReference type="AlphaFoldDB" id="A0A329MR61"/>
<dbReference type="Gene3D" id="2.60.120.10">
    <property type="entry name" value="Jelly Rolls"/>
    <property type="match status" value="1"/>
</dbReference>
<protein>
    <submittedName>
        <fullName evidence="5">AraC family transcriptional regulator</fullName>
    </submittedName>
</protein>
<dbReference type="OrthoDB" id="9780667at2"/>
<dbReference type="SUPFAM" id="SSF46689">
    <property type="entry name" value="Homeodomain-like"/>
    <property type="match status" value="2"/>
</dbReference>
<name>A0A329MR61_9BACL</name>
<dbReference type="PANTHER" id="PTHR43280">
    <property type="entry name" value="ARAC-FAMILY TRANSCRIPTIONAL REGULATOR"/>
    <property type="match status" value="1"/>
</dbReference>
<dbReference type="InterPro" id="IPR014710">
    <property type="entry name" value="RmlC-like_jellyroll"/>
</dbReference>
<proteinExistence type="predicted"/>
<sequence length="273" mass="31085">MDKTKLLQSYLSNMQVDVSEAHYTKVNVNWKAPEFTPSINRFYYIVEGEGRLTIDGEAFHPKPGQLFLMPAGVKQSYSTISDNTFAKHWCHFAATIGDMPLFQIIKIPSFIEVRDPELVTALFLKLAQEFRNPGIAGMLRTRATMLELLSYFLEHTVIENIRLAATDSVAKLTAVLRHIDSHLGEAVSVEELAKLAHLHPNYFIKFFKTHLGDSPIQYINKRKLDHAKTLLHTTNLSIKEIAEATGMELHYFSRLFKQTAGMSPTVYRMLREG</sequence>
<evidence type="ECO:0000256" key="2">
    <source>
        <dbReference type="ARBA" id="ARBA00023125"/>
    </source>
</evidence>
<dbReference type="SMART" id="SM00342">
    <property type="entry name" value="HTH_ARAC"/>
    <property type="match status" value="1"/>
</dbReference>
<reference evidence="5 6" key="1">
    <citation type="journal article" date="2009" name="Int. J. Syst. Evol. Microbiol.">
        <title>Paenibacillus contaminans sp. nov., isolated from a contaminated laboratory plate.</title>
        <authorList>
            <person name="Chou J.H."/>
            <person name="Lee J.H."/>
            <person name="Lin M.C."/>
            <person name="Chang P.S."/>
            <person name="Arun A.B."/>
            <person name="Young C.C."/>
            <person name="Chen W.M."/>
        </authorList>
    </citation>
    <scope>NUCLEOTIDE SEQUENCE [LARGE SCALE GENOMIC DNA]</scope>
    <source>
        <strain evidence="5 6">CKOBP-6</strain>
    </source>
</reference>
<dbReference type="SUPFAM" id="SSF51215">
    <property type="entry name" value="Regulatory protein AraC"/>
    <property type="match status" value="1"/>
</dbReference>
<evidence type="ECO:0000313" key="5">
    <source>
        <dbReference type="EMBL" id="RAV22491.1"/>
    </source>
</evidence>
<keyword evidence="1" id="KW-0805">Transcription regulation</keyword>
<feature type="domain" description="HTH araC/xylS-type" evidence="4">
    <location>
        <begin position="173"/>
        <end position="270"/>
    </location>
</feature>